<keyword evidence="1" id="KW-0235">DNA replication</keyword>
<feature type="domain" description="J" evidence="5">
    <location>
        <begin position="138"/>
        <end position="199"/>
    </location>
</feature>
<protein>
    <submittedName>
        <fullName evidence="6">J domain-containing protein</fullName>
    </submittedName>
</protein>
<keyword evidence="4" id="KW-1133">Transmembrane helix</keyword>
<dbReference type="InterPro" id="IPR036869">
    <property type="entry name" value="J_dom_sf"/>
</dbReference>
<dbReference type="GO" id="GO:0051082">
    <property type="term" value="F:unfolded protein binding"/>
    <property type="evidence" value="ECO:0007669"/>
    <property type="project" value="TreeGrafter"/>
</dbReference>
<dbReference type="Pfam" id="PF00226">
    <property type="entry name" value="DnaJ"/>
    <property type="match status" value="1"/>
</dbReference>
<comment type="caution">
    <text evidence="6">The sequence shown here is derived from an EMBL/GenBank/DDBJ whole genome shotgun (WGS) entry which is preliminary data.</text>
</comment>
<dbReference type="SMART" id="SM00271">
    <property type="entry name" value="DnaJ"/>
    <property type="match status" value="1"/>
</dbReference>
<sequence length="263" mass="31324">MAIPRYKGIESIDKICSWFLKHDKTLTSKLWKNTEARSELSNWLTLLFRDEQQGEINETINVLFHEFTSHSLPQLEEWDQKKIHPEEQEDYFNLLTLVIFQNAQLRISGWIYKQIFKTVFTPFGNPFLILGYFDGFVDYYRVLDIPFSCTAEDIKKAYRTKAKILHPDLGGDEEAFKQLKEAYDVLSDQHKKNIYDEKYALYEKRYDYDIEPITMESHKFTSQSEGTRFGIRLERKTFIFVVSCLFLFSGLYLFIENQKDNNF</sequence>
<dbReference type="GO" id="GO:0006260">
    <property type="term" value="P:DNA replication"/>
    <property type="evidence" value="ECO:0007669"/>
    <property type="project" value="UniProtKB-KW"/>
</dbReference>
<evidence type="ECO:0000256" key="2">
    <source>
        <dbReference type="ARBA" id="ARBA00023016"/>
    </source>
</evidence>
<evidence type="ECO:0000313" key="7">
    <source>
        <dbReference type="Proteomes" id="UP000323732"/>
    </source>
</evidence>
<dbReference type="Gene3D" id="1.10.287.110">
    <property type="entry name" value="DnaJ domain"/>
    <property type="match status" value="1"/>
</dbReference>
<keyword evidence="4" id="KW-0472">Membrane</keyword>
<keyword evidence="3" id="KW-0143">Chaperone</keyword>
<evidence type="ECO:0000259" key="5">
    <source>
        <dbReference type="PROSITE" id="PS50076"/>
    </source>
</evidence>
<dbReference type="PANTHER" id="PTHR43096">
    <property type="entry name" value="DNAJ HOMOLOG 1, MITOCHONDRIAL-RELATED"/>
    <property type="match status" value="1"/>
</dbReference>
<evidence type="ECO:0000313" key="6">
    <source>
        <dbReference type="EMBL" id="TYS60672.1"/>
    </source>
</evidence>
<dbReference type="RefSeq" id="WP_148950820.1">
    <property type="nucleotide sequence ID" value="NZ_VTES01000006.1"/>
</dbReference>
<evidence type="ECO:0000256" key="1">
    <source>
        <dbReference type="ARBA" id="ARBA00022705"/>
    </source>
</evidence>
<reference evidence="6 7" key="1">
    <citation type="submission" date="2019-08" db="EMBL/GenBank/DDBJ databases">
        <title>Bacillus genomes from the desert of Cuatro Cienegas, Coahuila.</title>
        <authorList>
            <person name="Olmedo-Alvarez G."/>
        </authorList>
    </citation>
    <scope>NUCLEOTIDE SEQUENCE [LARGE SCALE GENOMIC DNA]</scope>
    <source>
        <strain evidence="6 7">CH37_1T</strain>
    </source>
</reference>
<dbReference type="CDD" id="cd06257">
    <property type="entry name" value="DnaJ"/>
    <property type="match status" value="1"/>
</dbReference>
<feature type="transmembrane region" description="Helical" evidence="4">
    <location>
        <begin position="237"/>
        <end position="255"/>
    </location>
</feature>
<dbReference type="PANTHER" id="PTHR43096:SF52">
    <property type="entry name" value="DNAJ HOMOLOG 1, MITOCHONDRIAL-RELATED"/>
    <property type="match status" value="1"/>
</dbReference>
<dbReference type="AlphaFoldDB" id="A0A5D4SFA5"/>
<keyword evidence="2" id="KW-0346">Stress response</keyword>
<accession>A0A5D4SFA5</accession>
<gene>
    <name evidence="6" type="ORF">FZD47_20910</name>
</gene>
<dbReference type="InterPro" id="IPR001623">
    <property type="entry name" value="DnaJ_domain"/>
</dbReference>
<keyword evidence="4" id="KW-0812">Transmembrane</keyword>
<dbReference type="EMBL" id="VTES01000006">
    <property type="protein sequence ID" value="TYS60672.1"/>
    <property type="molecule type" value="Genomic_DNA"/>
</dbReference>
<proteinExistence type="predicted"/>
<evidence type="ECO:0000256" key="3">
    <source>
        <dbReference type="ARBA" id="ARBA00023186"/>
    </source>
</evidence>
<dbReference type="PROSITE" id="PS00636">
    <property type="entry name" value="DNAJ_1"/>
    <property type="match status" value="1"/>
</dbReference>
<evidence type="ECO:0000256" key="4">
    <source>
        <dbReference type="SAM" id="Phobius"/>
    </source>
</evidence>
<dbReference type="PRINTS" id="PR00625">
    <property type="entry name" value="JDOMAIN"/>
</dbReference>
<organism evidence="6 7">
    <name type="scientific">Bacillus infantis</name>
    <dbReference type="NCBI Taxonomy" id="324767"/>
    <lineage>
        <taxon>Bacteria</taxon>
        <taxon>Bacillati</taxon>
        <taxon>Bacillota</taxon>
        <taxon>Bacilli</taxon>
        <taxon>Bacillales</taxon>
        <taxon>Bacillaceae</taxon>
        <taxon>Bacillus</taxon>
    </lineage>
</organism>
<dbReference type="PROSITE" id="PS50076">
    <property type="entry name" value="DNAJ_2"/>
    <property type="match status" value="1"/>
</dbReference>
<dbReference type="GO" id="GO:0042026">
    <property type="term" value="P:protein refolding"/>
    <property type="evidence" value="ECO:0007669"/>
    <property type="project" value="TreeGrafter"/>
</dbReference>
<dbReference type="Proteomes" id="UP000323732">
    <property type="component" value="Unassembled WGS sequence"/>
</dbReference>
<name>A0A5D4SFA5_9BACI</name>
<dbReference type="InterPro" id="IPR018253">
    <property type="entry name" value="DnaJ_domain_CS"/>
</dbReference>
<dbReference type="GO" id="GO:0005737">
    <property type="term" value="C:cytoplasm"/>
    <property type="evidence" value="ECO:0007669"/>
    <property type="project" value="TreeGrafter"/>
</dbReference>
<dbReference type="SUPFAM" id="SSF46565">
    <property type="entry name" value="Chaperone J-domain"/>
    <property type="match status" value="1"/>
</dbReference>